<evidence type="ECO:0000256" key="5">
    <source>
        <dbReference type="ARBA" id="ARBA00022679"/>
    </source>
</evidence>
<dbReference type="EC" id="2.4.1.16" evidence="2"/>
<evidence type="ECO:0000313" key="11">
    <source>
        <dbReference type="EMBL" id="CRG89739.1"/>
    </source>
</evidence>
<feature type="transmembrane region" description="Helical" evidence="10">
    <location>
        <begin position="478"/>
        <end position="499"/>
    </location>
</feature>
<dbReference type="PANTHER" id="PTHR22914">
    <property type="entry name" value="CHITIN SYNTHASE"/>
    <property type="match status" value="1"/>
</dbReference>
<feature type="transmembrane region" description="Helical" evidence="10">
    <location>
        <begin position="506"/>
        <end position="526"/>
    </location>
</feature>
<keyword evidence="4" id="KW-0328">Glycosyltransferase</keyword>
<dbReference type="OMA" id="NCIHVFL"/>
<keyword evidence="8 10" id="KW-0472">Membrane</keyword>
<reference evidence="11 12" key="1">
    <citation type="submission" date="2015-04" db="EMBL/GenBank/DDBJ databases">
        <authorList>
            <person name="Syromyatnikov M.Y."/>
            <person name="Popov V.N."/>
        </authorList>
    </citation>
    <scope>NUCLEOTIDE SEQUENCE [LARGE SCALE GENOMIC DNA]</scope>
    <source>
        <strain evidence="11">WF-38-12</strain>
    </source>
</reference>
<evidence type="ECO:0000256" key="2">
    <source>
        <dbReference type="ARBA" id="ARBA00012543"/>
    </source>
</evidence>
<accession>A0A0U1M2G0</accession>
<dbReference type="GO" id="GO:0005886">
    <property type="term" value="C:plasma membrane"/>
    <property type="evidence" value="ECO:0007669"/>
    <property type="project" value="UniProtKB-SubCell"/>
</dbReference>
<evidence type="ECO:0000256" key="1">
    <source>
        <dbReference type="ARBA" id="ARBA00004651"/>
    </source>
</evidence>
<feature type="compositionally biased region" description="Polar residues" evidence="9">
    <location>
        <begin position="713"/>
        <end position="722"/>
    </location>
</feature>
<feature type="transmembrane region" description="Helical" evidence="10">
    <location>
        <begin position="59"/>
        <end position="81"/>
    </location>
</feature>
<dbReference type="OrthoDB" id="5321960at2759"/>
<feature type="transmembrane region" description="Helical" evidence="10">
    <location>
        <begin position="101"/>
        <end position="125"/>
    </location>
</feature>
<feature type="transmembrane region" description="Helical" evidence="10">
    <location>
        <begin position="18"/>
        <end position="47"/>
    </location>
</feature>
<dbReference type="InterPro" id="IPR029044">
    <property type="entry name" value="Nucleotide-diphossugar_trans"/>
</dbReference>
<sequence length="808" mass="91254">MNSGNNKLIKGPWSIEDVAYVCLVAPLILAAFVEWVLWLGAFLFALCKVYQKAEHWSTQVIAVIMMVLFALLRGIFLPIMVFTLPLPARITQYFPTRLVSILQWFAFYTFSVLLLVPWMLCLYRLTTNDIGRSKRIKEVLHASIAPKVVVVMPVYNEEPGVLIKAINSVVQSDYPPACLHVFLSFDGEPSDSLWNQIADQLGIPRFTRKKAKSIDVVYDAVRITVSRFPHGGKRHCQKKTFKLIDRINAEYLTRNDDLFILFIDSDCILDKVCIQNFMFDMELKPGSQHDMLAMTGIITSTTKTNSLITILQDMEYIHGQLFERSVESTCGAVTCLPGALIMLRFSAFRKMAKYYFEDQIDKIDDFFDYLKCHLGEDRWLTHLFMVSTVRRYQIQLCTGAFCKTEAVQTMSSLIKQRRRWFLGFISNEACMLTDIRIWRRYPLLCIIRFMQNTIRTTALLFFIMILSVSTASKKVTNLPVGFIAVSLGLNYALMLYFGYILRRFKAWLYPLMFLLNPFFNWLYLVYGCCTAGKRTWGGPRTDATKADEYTSPREAAEQAAAQGDDLNVDVSTFREYGNAAESIPLHPTESIESRLDPTRHMPYDSLNDSELALMRHSRGGTMPGRISLDSALTSNHSILLPRRVESLMDEEEQRKLQILRESKRSLSAVEEKEGVPQPDAAPSTPIDRLGWSPQPSPSLTGIPHVGDMDNTESDPYTETNTHPLKQLPPLQLPPSPLSRGNHPGGPPEDDHQDQAPDQTPESPLTAHHTAVSPLPSPAAPEPDELADAAKGLNNGSLDIRGDGRVETA</sequence>
<dbReference type="EMBL" id="CVMT01000006">
    <property type="protein sequence ID" value="CRG89739.1"/>
    <property type="molecule type" value="Genomic_DNA"/>
</dbReference>
<dbReference type="AlphaFoldDB" id="A0A0U1M2G0"/>
<evidence type="ECO:0000256" key="6">
    <source>
        <dbReference type="ARBA" id="ARBA00022692"/>
    </source>
</evidence>
<keyword evidence="7 10" id="KW-1133">Transmembrane helix</keyword>
<evidence type="ECO:0000256" key="9">
    <source>
        <dbReference type="SAM" id="MobiDB-lite"/>
    </source>
</evidence>
<dbReference type="Pfam" id="PF03142">
    <property type="entry name" value="Chitin_synth_2"/>
    <property type="match status" value="1"/>
</dbReference>
<dbReference type="PANTHER" id="PTHR22914:SF46">
    <property type="entry name" value="CHITIN SYNTHASE"/>
    <property type="match status" value="1"/>
</dbReference>
<dbReference type="Proteomes" id="UP000054383">
    <property type="component" value="Unassembled WGS sequence"/>
</dbReference>
<feature type="region of interest" description="Disordered" evidence="9">
    <location>
        <begin position="665"/>
        <end position="808"/>
    </location>
</feature>
<evidence type="ECO:0000313" key="12">
    <source>
        <dbReference type="Proteomes" id="UP000054383"/>
    </source>
</evidence>
<dbReference type="SUPFAM" id="SSF53448">
    <property type="entry name" value="Nucleotide-diphospho-sugar transferases"/>
    <property type="match status" value="1"/>
</dbReference>
<name>A0A0U1M2G0_TALIS</name>
<dbReference type="GO" id="GO:0004100">
    <property type="term" value="F:chitin synthase activity"/>
    <property type="evidence" value="ECO:0007669"/>
    <property type="project" value="UniProtKB-EC"/>
</dbReference>
<dbReference type="InterPro" id="IPR004835">
    <property type="entry name" value="Chitin_synth"/>
</dbReference>
<keyword evidence="5" id="KW-0808">Transferase</keyword>
<evidence type="ECO:0000256" key="8">
    <source>
        <dbReference type="ARBA" id="ARBA00023136"/>
    </source>
</evidence>
<feature type="transmembrane region" description="Helical" evidence="10">
    <location>
        <begin position="441"/>
        <end position="466"/>
    </location>
</feature>
<evidence type="ECO:0000256" key="4">
    <source>
        <dbReference type="ARBA" id="ARBA00022676"/>
    </source>
</evidence>
<feature type="compositionally biased region" description="Basic and acidic residues" evidence="9">
    <location>
        <begin position="665"/>
        <end position="674"/>
    </location>
</feature>
<gene>
    <name evidence="11" type="ORF">PISL3812_06778</name>
</gene>
<dbReference type="STRING" id="28573.A0A0U1M2G0"/>
<protein>
    <recommendedName>
        <fullName evidence="2">chitin synthase</fullName>
        <ecNumber evidence="2">2.4.1.16</ecNumber>
    </recommendedName>
</protein>
<evidence type="ECO:0000256" key="3">
    <source>
        <dbReference type="ARBA" id="ARBA00022475"/>
    </source>
</evidence>
<feature type="compositionally biased region" description="Basic and acidic residues" evidence="9">
    <location>
        <begin position="799"/>
        <end position="808"/>
    </location>
</feature>
<keyword evidence="6 10" id="KW-0812">Transmembrane</keyword>
<dbReference type="GO" id="GO:0006031">
    <property type="term" value="P:chitin biosynthetic process"/>
    <property type="evidence" value="ECO:0007669"/>
    <property type="project" value="TreeGrafter"/>
</dbReference>
<organism evidence="11 12">
    <name type="scientific">Talaromyces islandicus</name>
    <name type="common">Penicillium islandicum</name>
    <dbReference type="NCBI Taxonomy" id="28573"/>
    <lineage>
        <taxon>Eukaryota</taxon>
        <taxon>Fungi</taxon>
        <taxon>Dikarya</taxon>
        <taxon>Ascomycota</taxon>
        <taxon>Pezizomycotina</taxon>
        <taxon>Eurotiomycetes</taxon>
        <taxon>Eurotiomycetidae</taxon>
        <taxon>Eurotiales</taxon>
        <taxon>Trichocomaceae</taxon>
        <taxon>Talaromyces</taxon>
        <taxon>Talaromyces sect. Islandici</taxon>
    </lineage>
</organism>
<keyword evidence="3" id="KW-1003">Cell membrane</keyword>
<evidence type="ECO:0000256" key="10">
    <source>
        <dbReference type="SAM" id="Phobius"/>
    </source>
</evidence>
<evidence type="ECO:0000256" key="7">
    <source>
        <dbReference type="ARBA" id="ARBA00022989"/>
    </source>
</evidence>
<comment type="subcellular location">
    <subcellularLocation>
        <location evidence="1">Cell membrane</location>
        <topology evidence="1">Multi-pass membrane protein</topology>
    </subcellularLocation>
</comment>
<keyword evidence="12" id="KW-1185">Reference proteome</keyword>
<proteinExistence type="predicted"/>
<dbReference type="Gene3D" id="3.90.550.10">
    <property type="entry name" value="Spore Coat Polysaccharide Biosynthesis Protein SpsA, Chain A"/>
    <property type="match status" value="1"/>
</dbReference>
<dbReference type="GO" id="GO:0030428">
    <property type="term" value="C:cell septum"/>
    <property type="evidence" value="ECO:0007669"/>
    <property type="project" value="TreeGrafter"/>
</dbReference>